<name>A0ABQ7GLH4_DUNSA</name>
<evidence type="ECO:0000313" key="1">
    <source>
        <dbReference type="EMBL" id="KAF5835457.1"/>
    </source>
</evidence>
<dbReference type="EMBL" id="MU069704">
    <property type="protein sequence ID" value="KAF5835457.1"/>
    <property type="molecule type" value="Genomic_DNA"/>
</dbReference>
<comment type="caution">
    <text evidence="1">The sequence shown here is derived from an EMBL/GenBank/DDBJ whole genome shotgun (WGS) entry which is preliminary data.</text>
</comment>
<dbReference type="Proteomes" id="UP000815325">
    <property type="component" value="Unassembled WGS sequence"/>
</dbReference>
<gene>
    <name evidence="1" type="ORF">DUNSADRAFT_7346</name>
</gene>
<accession>A0ABQ7GLH4</accession>
<sequence>MQLSCWSETESHVLWRKCLLTQDWRHISVSCDMCITSVSRDVHVRYMTSPSICALRDISYDMCITSVSRDVHVRYVTSPTTSALRDISYDMCVT</sequence>
<protein>
    <submittedName>
        <fullName evidence="1">Uncharacterized protein</fullName>
    </submittedName>
</protein>
<organism evidence="1 2">
    <name type="scientific">Dunaliella salina</name>
    <name type="common">Green alga</name>
    <name type="synonym">Protococcus salinus</name>
    <dbReference type="NCBI Taxonomy" id="3046"/>
    <lineage>
        <taxon>Eukaryota</taxon>
        <taxon>Viridiplantae</taxon>
        <taxon>Chlorophyta</taxon>
        <taxon>core chlorophytes</taxon>
        <taxon>Chlorophyceae</taxon>
        <taxon>CS clade</taxon>
        <taxon>Chlamydomonadales</taxon>
        <taxon>Dunaliellaceae</taxon>
        <taxon>Dunaliella</taxon>
    </lineage>
</organism>
<reference evidence="1" key="1">
    <citation type="submission" date="2017-08" db="EMBL/GenBank/DDBJ databases">
        <authorList>
            <person name="Polle J.E."/>
            <person name="Barry K."/>
            <person name="Cushman J."/>
            <person name="Schmutz J."/>
            <person name="Tran D."/>
            <person name="Hathwaick L.T."/>
            <person name="Yim W.C."/>
            <person name="Jenkins J."/>
            <person name="Mckie-Krisberg Z.M."/>
            <person name="Prochnik S."/>
            <person name="Lindquist E."/>
            <person name="Dockter R.B."/>
            <person name="Adam C."/>
            <person name="Molina H."/>
            <person name="Bunkerborg J."/>
            <person name="Jin E."/>
            <person name="Buchheim M."/>
            <person name="Magnuson J."/>
        </authorList>
    </citation>
    <scope>NUCLEOTIDE SEQUENCE</scope>
    <source>
        <strain evidence="1">CCAP 19/18</strain>
    </source>
</reference>
<evidence type="ECO:0000313" key="2">
    <source>
        <dbReference type="Proteomes" id="UP000815325"/>
    </source>
</evidence>
<proteinExistence type="predicted"/>
<keyword evidence="2" id="KW-1185">Reference proteome</keyword>